<evidence type="ECO:0000256" key="7">
    <source>
        <dbReference type="PROSITE-ProRule" id="PRU00146"/>
    </source>
</evidence>
<dbReference type="FunFam" id="3.30.40.10:FF:000007">
    <property type="entry name" value="Bromodomain containing 1, isoform CRA_b"/>
    <property type="match status" value="1"/>
</dbReference>
<dbReference type="CDD" id="cd15670">
    <property type="entry name" value="ePHD_BRPF"/>
    <property type="match status" value="1"/>
</dbReference>
<proteinExistence type="predicted"/>
<dbReference type="CDD" id="cd15492">
    <property type="entry name" value="PHD_BRPF_JADE_like"/>
    <property type="match status" value="1"/>
</dbReference>
<evidence type="ECO:0000259" key="8">
    <source>
        <dbReference type="PROSITE" id="PS50016"/>
    </source>
</evidence>
<dbReference type="InterPro" id="IPR019542">
    <property type="entry name" value="Enhancer_polycomb-like_N"/>
</dbReference>
<dbReference type="InterPro" id="IPR001965">
    <property type="entry name" value="Znf_PHD"/>
</dbReference>
<keyword evidence="2" id="KW-0479">Metal-binding</keyword>
<dbReference type="PANTHER" id="PTHR13793">
    <property type="entry name" value="PHD FINGER PROTEINS"/>
    <property type="match status" value="1"/>
</dbReference>
<evidence type="ECO:0000256" key="3">
    <source>
        <dbReference type="ARBA" id="ARBA00022737"/>
    </source>
</evidence>
<keyword evidence="6" id="KW-0539">Nucleus</keyword>
<protein>
    <recommendedName>
        <fullName evidence="12">PHD-type domain-containing protein</fullName>
    </recommendedName>
</protein>
<dbReference type="GO" id="GO:0005634">
    <property type="term" value="C:nucleus"/>
    <property type="evidence" value="ECO:0007669"/>
    <property type="project" value="UniProtKB-SubCell"/>
</dbReference>
<feature type="domain" description="PHD-type" evidence="9">
    <location>
        <begin position="304"/>
        <end position="421"/>
    </location>
</feature>
<keyword evidence="3" id="KW-0677">Repeat</keyword>
<dbReference type="GO" id="GO:0008270">
    <property type="term" value="F:zinc ion binding"/>
    <property type="evidence" value="ECO:0007669"/>
    <property type="project" value="UniProtKB-KW"/>
</dbReference>
<dbReference type="EMBL" id="JAIHNG010000155">
    <property type="protein sequence ID" value="KAI5950493.1"/>
    <property type="molecule type" value="Genomic_DNA"/>
</dbReference>
<name>A0AAD5BC01_9ASCO</name>
<dbReference type="Pfam" id="PF10513">
    <property type="entry name" value="EPL1"/>
    <property type="match status" value="1"/>
</dbReference>
<dbReference type="SMART" id="SM00249">
    <property type="entry name" value="PHD"/>
    <property type="match status" value="2"/>
</dbReference>
<dbReference type="RefSeq" id="XP_051607236.1">
    <property type="nucleotide sequence ID" value="XM_051753805.1"/>
</dbReference>
<dbReference type="AlphaFoldDB" id="A0AAD5BC01"/>
<comment type="caution">
    <text evidence="10">The sequence shown here is derived from an EMBL/GenBank/DDBJ whole genome shotgun (WGS) entry which is preliminary data.</text>
</comment>
<dbReference type="Gene3D" id="3.30.40.10">
    <property type="entry name" value="Zinc/RING finger domain, C3HC4 (zinc finger)"/>
    <property type="match status" value="2"/>
</dbReference>
<dbReference type="InterPro" id="IPR011011">
    <property type="entry name" value="Znf_FYVE_PHD"/>
</dbReference>
<accession>A0AAD5BC01</accession>
<keyword evidence="11" id="KW-1185">Reference proteome</keyword>
<dbReference type="InterPro" id="IPR019787">
    <property type="entry name" value="Znf_PHD-finger"/>
</dbReference>
<evidence type="ECO:0000256" key="1">
    <source>
        <dbReference type="ARBA" id="ARBA00004123"/>
    </source>
</evidence>
<gene>
    <name evidence="10" type="ORF">KGF57_004308</name>
</gene>
<dbReference type="Pfam" id="PF13831">
    <property type="entry name" value="PHD_2"/>
    <property type="match status" value="1"/>
</dbReference>
<keyword evidence="5" id="KW-0862">Zinc</keyword>
<dbReference type="PROSITE" id="PS01359">
    <property type="entry name" value="ZF_PHD_1"/>
    <property type="match status" value="1"/>
</dbReference>
<dbReference type="InterPro" id="IPR050701">
    <property type="entry name" value="Histone_Mod_Regulator"/>
</dbReference>
<sequence length="836" mass="94730">MSLNYASSFNHLPLLNQDAFVQKPREEKDLSDLYPDLDESSQIPVFFVNPSKERGENGEHTHQIVNGNKSSTSLTNGPISNLKLPVFRKIQPAAPNPNIKFNKQLLEYGFQEPSRNNDRNERDTTYIRQFEIPTSIVKQNDTTNEETIIKQYLNKRQLLVEYDMDEQDMLYLQDRNKQASNVIKITPEVFETMISTLEDEWSKLEHRINILTNTDAHNSGLGASDRVLTMGHNNSKYGNDDGIVPGSIYDQRCAVCNDSDCDNSNAIVFCDGCDIAVHQECYGVAFIPEGQWLCRKCMINKNNVTQCVFCPSTTGAFKQLDNSLWGHVVCGLWINELYFANPVYMEPIEGIESIPKSRWKLTCYICRQRVGACIQCTNRSCFQAYHVTCAKRAGLYMEMTQGLKGALTNKLTLKSFCDKHTPPSDLDRLSSIHEGIEKTRLYYRDTKLLNEQNAQLSNSKKMANKLNIFKWKTELNTPIAPKIFSDKLVELMYSLKVENQINLPEESMNQVLELSVLPNRTKEEIHNDLTSIANEICRYWCLKREMKNGAPLVRKNDEFSTLVMSSAGVGGVSGAGAAAEISTPSGSLLYDYNNLEQNGPDESKMDDRIEFANVLSKDLEKLIKMNQLNIQRQILGKEVENLSLDIADMYYFPLNQAIKILVDKLNMKLDPSRVIFHYVPKSSNATFTTNRSLKEIMDCIQRSRYDGIQQFRSDVEDLAATIWKENKPSSNVYKKMKAWKREFDKDIDKLVNGSKATGDVNEVVVQAPTCSANGLDVSIENTDNHLLQSTSGEDGDHVQTSFANASVADLQDIDMSDLSDVEYEDASDAELKKFLE</sequence>
<evidence type="ECO:0000256" key="4">
    <source>
        <dbReference type="ARBA" id="ARBA00022771"/>
    </source>
</evidence>
<dbReference type="GeneID" id="76152352"/>
<reference evidence="10 11" key="1">
    <citation type="journal article" date="2022" name="DNA Res.">
        <title>Genome analysis of five recently described species of the CUG-Ser clade uncovers Candida theae as a new hybrid lineage with pathogenic potential in the Candida parapsilosis species complex.</title>
        <authorList>
            <person name="Mixao V."/>
            <person name="Del Olmo V."/>
            <person name="Hegedusova E."/>
            <person name="Saus E."/>
            <person name="Pryszcz L."/>
            <person name="Cillingova A."/>
            <person name="Nosek J."/>
            <person name="Gabaldon T."/>
        </authorList>
    </citation>
    <scope>NUCLEOTIDE SEQUENCE [LARGE SCALE GENOMIC DNA]</scope>
    <source>
        <strain evidence="10 11">CBS 12239</strain>
    </source>
</reference>
<dbReference type="GO" id="GO:0006357">
    <property type="term" value="P:regulation of transcription by RNA polymerase II"/>
    <property type="evidence" value="ECO:0007669"/>
    <property type="project" value="TreeGrafter"/>
</dbReference>
<dbReference type="InterPro" id="IPR013083">
    <property type="entry name" value="Znf_RING/FYVE/PHD"/>
</dbReference>
<feature type="domain" description="PHD-type" evidence="8">
    <location>
        <begin position="250"/>
        <end position="300"/>
    </location>
</feature>
<dbReference type="PROSITE" id="PS50016">
    <property type="entry name" value="ZF_PHD_2"/>
    <property type="match status" value="1"/>
</dbReference>
<dbReference type="InterPro" id="IPR034732">
    <property type="entry name" value="EPHD"/>
</dbReference>
<dbReference type="PROSITE" id="PS51805">
    <property type="entry name" value="EPHD"/>
    <property type="match status" value="1"/>
</dbReference>
<dbReference type="PANTHER" id="PTHR13793:SF107">
    <property type="entry name" value="BROMODOMAIN-CONTAINING PROTEIN HOMOLOG"/>
    <property type="match status" value="1"/>
</dbReference>
<evidence type="ECO:0000256" key="2">
    <source>
        <dbReference type="ARBA" id="ARBA00022723"/>
    </source>
</evidence>
<evidence type="ECO:0000313" key="11">
    <source>
        <dbReference type="Proteomes" id="UP001204833"/>
    </source>
</evidence>
<dbReference type="SUPFAM" id="SSF57903">
    <property type="entry name" value="FYVE/PHD zinc finger"/>
    <property type="match status" value="1"/>
</dbReference>
<evidence type="ECO:0000256" key="6">
    <source>
        <dbReference type="ARBA" id="ARBA00023242"/>
    </source>
</evidence>
<evidence type="ECO:0000313" key="10">
    <source>
        <dbReference type="EMBL" id="KAI5950493.1"/>
    </source>
</evidence>
<dbReference type="InterPro" id="IPR019786">
    <property type="entry name" value="Zinc_finger_PHD-type_CS"/>
</dbReference>
<evidence type="ECO:0000256" key="5">
    <source>
        <dbReference type="ARBA" id="ARBA00022833"/>
    </source>
</evidence>
<comment type="subcellular location">
    <subcellularLocation>
        <location evidence="1">Nucleus</location>
    </subcellularLocation>
</comment>
<organism evidence="10 11">
    <name type="scientific">Candida theae</name>
    <dbReference type="NCBI Taxonomy" id="1198502"/>
    <lineage>
        <taxon>Eukaryota</taxon>
        <taxon>Fungi</taxon>
        <taxon>Dikarya</taxon>
        <taxon>Ascomycota</taxon>
        <taxon>Saccharomycotina</taxon>
        <taxon>Pichiomycetes</taxon>
        <taxon>Debaryomycetaceae</taxon>
        <taxon>Candida/Lodderomyces clade</taxon>
        <taxon>Candida</taxon>
    </lineage>
</organism>
<evidence type="ECO:0000259" key="9">
    <source>
        <dbReference type="PROSITE" id="PS51805"/>
    </source>
</evidence>
<dbReference type="Pfam" id="PF13832">
    <property type="entry name" value="zf-HC5HC2H_2"/>
    <property type="match status" value="1"/>
</dbReference>
<evidence type="ECO:0008006" key="12">
    <source>
        <dbReference type="Google" id="ProtNLM"/>
    </source>
</evidence>
<keyword evidence="4 7" id="KW-0863">Zinc-finger</keyword>
<dbReference type="Proteomes" id="UP001204833">
    <property type="component" value="Unassembled WGS sequence"/>
</dbReference>